<accession>A0A3S9ZLP7</accession>
<sequence length="271" mass="29402">MGRRPRPLVRDRPPLERPDQGPRGPARHRGLPALSAGGPRGPRAGCPLARGGGRVSGPEANLAGCASCKGRCCREYTVNVTMADVRGLATGMALHPREFVALKEKDDGDFRLTRGGPLFDIRLRHRPDTEGCVFLMEIAPGHARCGAYVHRPRVCANFPAGLTRNTVAVRDKTLCGDADSWNLTAMNLPALRANILRNRAAWTEHLRMAERWNAHVDASHRSRSHDELFAFILQPDILAPEMERAAARETTSPDPAEPGRGTGGPAPADAL</sequence>
<feature type="compositionally biased region" description="Low complexity" evidence="1">
    <location>
        <begin position="31"/>
        <end position="49"/>
    </location>
</feature>
<keyword evidence="5" id="KW-1185">Reference proteome</keyword>
<dbReference type="EMBL" id="CP029078">
    <property type="protein sequence ID" value="QCN84423.1"/>
    <property type="molecule type" value="Genomic_DNA"/>
</dbReference>
<dbReference type="InterPro" id="IPR005358">
    <property type="entry name" value="Puta_zinc/iron-chelating_dom"/>
</dbReference>
<reference evidence="3 5" key="1">
    <citation type="submission" date="2018-04" db="EMBL/GenBank/DDBJ databases">
        <title>Complete genome sequences of Streptomyces griseoviridis K61 and characterization of antagonistic properties of biological control agents.</title>
        <authorList>
            <person name="Mariita R.M."/>
            <person name="Sello J.K."/>
        </authorList>
    </citation>
    <scope>NUCLEOTIDE SEQUENCE [LARGE SCALE GENOMIC DNA]</scope>
    <source>
        <strain evidence="3 5">K61</strain>
    </source>
</reference>
<gene>
    <name evidence="3" type="ORF">DDJ31_05035</name>
    <name evidence="2" type="ORF">ELQ87_34225</name>
</gene>
<evidence type="ECO:0000313" key="4">
    <source>
        <dbReference type="Proteomes" id="UP000271291"/>
    </source>
</evidence>
<evidence type="ECO:0000313" key="5">
    <source>
        <dbReference type="Proteomes" id="UP000501753"/>
    </source>
</evidence>
<evidence type="ECO:0000313" key="2">
    <source>
        <dbReference type="EMBL" id="AZS88737.1"/>
    </source>
</evidence>
<dbReference type="Proteomes" id="UP000501753">
    <property type="component" value="Chromosome"/>
</dbReference>
<evidence type="ECO:0000313" key="3">
    <source>
        <dbReference type="EMBL" id="QCN84423.1"/>
    </source>
</evidence>
<dbReference type="AlphaFoldDB" id="A0A3S9ZLP7"/>
<feature type="region of interest" description="Disordered" evidence="1">
    <location>
        <begin position="1"/>
        <end position="49"/>
    </location>
</feature>
<name>A0A3S9ZLP7_STRGD</name>
<dbReference type="EMBL" id="CP034687">
    <property type="protein sequence ID" value="AZS88737.1"/>
    <property type="molecule type" value="Genomic_DNA"/>
</dbReference>
<feature type="compositionally biased region" description="Basic and acidic residues" evidence="1">
    <location>
        <begin position="8"/>
        <end position="20"/>
    </location>
</feature>
<protein>
    <submittedName>
        <fullName evidence="2">YkgJ family cysteine cluster protein</fullName>
    </submittedName>
</protein>
<organism evidence="2 4">
    <name type="scientific">Streptomyces griseoviridis</name>
    <dbReference type="NCBI Taxonomy" id="45398"/>
    <lineage>
        <taxon>Bacteria</taxon>
        <taxon>Bacillati</taxon>
        <taxon>Actinomycetota</taxon>
        <taxon>Actinomycetes</taxon>
        <taxon>Kitasatosporales</taxon>
        <taxon>Streptomycetaceae</taxon>
        <taxon>Streptomyces</taxon>
    </lineage>
</organism>
<dbReference type="Pfam" id="PF03692">
    <property type="entry name" value="CxxCxxCC"/>
    <property type="match status" value="1"/>
</dbReference>
<dbReference type="OrthoDB" id="9810361at2"/>
<dbReference type="Proteomes" id="UP000271291">
    <property type="component" value="Chromosome"/>
</dbReference>
<proteinExistence type="predicted"/>
<feature type="region of interest" description="Disordered" evidence="1">
    <location>
        <begin position="242"/>
        <end position="271"/>
    </location>
</feature>
<evidence type="ECO:0000256" key="1">
    <source>
        <dbReference type="SAM" id="MobiDB-lite"/>
    </source>
</evidence>
<dbReference type="KEGG" id="sgd:ELQ87_34225"/>
<reference evidence="2 4" key="2">
    <citation type="submission" date="2018-12" db="EMBL/GenBank/DDBJ databases">
        <title>Streptomyces griseoviridis F1-27 complete genome.</title>
        <authorList>
            <person name="Mariita R.M."/>
            <person name="Sello J.K."/>
        </authorList>
    </citation>
    <scope>NUCLEOTIDE SEQUENCE [LARGE SCALE GENOMIC DNA]</scope>
    <source>
        <strain evidence="2 4">F1-27</strain>
    </source>
</reference>